<keyword evidence="9 14" id="KW-0175">Coiled coil</keyword>
<evidence type="ECO:0000256" key="14">
    <source>
        <dbReference type="SAM" id="Coils"/>
    </source>
</evidence>
<feature type="coiled-coil region" evidence="14">
    <location>
        <begin position="428"/>
        <end position="463"/>
    </location>
</feature>
<evidence type="ECO:0000256" key="10">
    <source>
        <dbReference type="ARBA" id="ARBA00023128"/>
    </source>
</evidence>
<dbReference type="PANTHER" id="PTHR15415:SF7">
    <property type="entry name" value="MICOS COMPLEX SUBUNIT MIC60"/>
    <property type="match status" value="1"/>
</dbReference>
<dbReference type="HOGENOM" id="CLU_008024_1_2_1"/>
<feature type="region of interest" description="Disordered" evidence="15">
    <location>
        <begin position="15"/>
        <end position="120"/>
    </location>
</feature>
<evidence type="ECO:0000256" key="15">
    <source>
        <dbReference type="SAM" id="MobiDB-lite"/>
    </source>
</evidence>
<evidence type="ECO:0000256" key="1">
    <source>
        <dbReference type="ARBA" id="ARBA00004434"/>
    </source>
</evidence>
<evidence type="ECO:0000256" key="12">
    <source>
        <dbReference type="ARBA" id="ARBA00025571"/>
    </source>
</evidence>
<evidence type="ECO:0000256" key="7">
    <source>
        <dbReference type="ARBA" id="ARBA00022946"/>
    </source>
</evidence>
<dbReference type="STRING" id="1182545.A0A072PV03"/>
<evidence type="ECO:0000313" key="17">
    <source>
        <dbReference type="Proteomes" id="UP000027920"/>
    </source>
</evidence>
<keyword evidence="7" id="KW-0809">Transit peptide</keyword>
<dbReference type="GO" id="GO:0042407">
    <property type="term" value="P:cristae formation"/>
    <property type="evidence" value="ECO:0007669"/>
    <property type="project" value="TreeGrafter"/>
</dbReference>
<dbReference type="GO" id="GO:0061617">
    <property type="term" value="C:MICOS complex"/>
    <property type="evidence" value="ECO:0007669"/>
    <property type="project" value="TreeGrafter"/>
</dbReference>
<evidence type="ECO:0000256" key="13">
    <source>
        <dbReference type="RuleBase" id="RU363000"/>
    </source>
</evidence>
<keyword evidence="8 13" id="KW-1133">Transmembrane helix</keyword>
<evidence type="ECO:0000256" key="9">
    <source>
        <dbReference type="ARBA" id="ARBA00023054"/>
    </source>
</evidence>
<comment type="subunit">
    <text evidence="3 13">Component of the mitochondrial contact site and cristae organizing system (MICOS) complex.</text>
</comment>
<evidence type="ECO:0000256" key="4">
    <source>
        <dbReference type="ARBA" id="ARBA00018116"/>
    </source>
</evidence>
<dbReference type="AlphaFoldDB" id="A0A072PV03"/>
<evidence type="ECO:0000256" key="11">
    <source>
        <dbReference type="ARBA" id="ARBA00023136"/>
    </source>
</evidence>
<evidence type="ECO:0000256" key="5">
    <source>
        <dbReference type="ARBA" id="ARBA00022692"/>
    </source>
</evidence>
<sequence>MLRLARPVAVSMRRQLVAQAQSSQRRSFAERKDSMLSSDPGFSKASTAPPKVEIPLGPGGPGSPAPTPATPSSSSIIPPENVPKAPPTPAQVQSAPPTTPASVSPAEPPPPPPAAKPAPPKPRRLRFLLYLILLSALSYGGAVFYALRNDNFHDFFTEYIPFGEDAVLYFEEQSFKKRFPNARHNVARIPRAEKPDDKRITIPSKSGLSWKVSDQEGKGSDLTQTGKHNSALDANKPSTKKDVKDARQNPSGASSNKKSAAVQAVKKDAPAPETKPAAGETPSTPPGSAIPSPKSDPRPPAIPPVTQISTLAVPNADEPVVQELVKIVNDLITVVNADSADASNKYSAPMNKAKQSLESVASKISLLRDAERKAAEERIQEAHREFDEGAKQLLRRIETAQAEDEARYRDEFEAERTRLSQSYDEKLKTELERSTQVAEQRLKNQLSEQAIELKREFVQQIQDLVESERGGRLSKLSDLSTNVDSLTELTSNWNGVIDTNLATQKLQVAVDAVRSALARSAASDAKPRAFVREMAALKLVADGDAVVDAAIASINPAAYQRGIPSQPQLIDRFRRVASEVRKASLLPEDAGVASHAASFVLSRVLFKKHGQPTGTDVESILTRTETLLEEGNLDAAAREMNSLTGWAKVLSRDWLGDVRKVLEVNQALEVVETEARLQCLRIEDSAGKK</sequence>
<comment type="subcellular location">
    <subcellularLocation>
        <location evidence="1 13">Mitochondrion inner membrane</location>
        <topology evidence="1 13">Single-pass membrane protein</topology>
    </subcellularLocation>
</comment>
<evidence type="ECO:0000256" key="8">
    <source>
        <dbReference type="ARBA" id="ARBA00022989"/>
    </source>
</evidence>
<dbReference type="Pfam" id="PF09731">
    <property type="entry name" value="Mitofilin"/>
    <property type="match status" value="1"/>
</dbReference>
<dbReference type="PANTHER" id="PTHR15415">
    <property type="entry name" value="MITOFILIN"/>
    <property type="match status" value="1"/>
</dbReference>
<feature type="compositionally biased region" description="Basic and acidic residues" evidence="15">
    <location>
        <begin position="190"/>
        <end position="200"/>
    </location>
</feature>
<comment type="caution">
    <text evidence="16">The sequence shown here is derived from an EMBL/GenBank/DDBJ whole genome shotgun (WGS) entry which is preliminary data.</text>
</comment>
<keyword evidence="5 13" id="KW-0812">Transmembrane</keyword>
<accession>A0A072PV03</accession>
<comment type="function">
    <text evidence="12">Component of the MICOS complex, a large protein complex of the mitochondrial inner membrane that plays crucial roles in the maintenance of crista junctions, inner membrane architecture, and formation of contact sites to the outer membrane. Plays a role in keeping cristae membranes connected to the inner boundary membrane. Also promotes protein import via the mitochondrial intermembrane space assembly (MIA) pathway.</text>
</comment>
<feature type="compositionally biased region" description="Pro residues" evidence="15">
    <location>
        <begin position="106"/>
        <end position="120"/>
    </location>
</feature>
<proteinExistence type="inferred from homology"/>
<dbReference type="EMBL" id="AMGV01000001">
    <property type="protein sequence ID" value="KEF63178.1"/>
    <property type="molecule type" value="Genomic_DNA"/>
</dbReference>
<dbReference type="InterPro" id="IPR019133">
    <property type="entry name" value="MIC60"/>
</dbReference>
<reference evidence="16 17" key="1">
    <citation type="submission" date="2013-03" db="EMBL/GenBank/DDBJ databases">
        <title>The Genome Sequence of Exophiala aquamarina CBS 119918.</title>
        <authorList>
            <consortium name="The Broad Institute Genomics Platform"/>
            <person name="Cuomo C."/>
            <person name="de Hoog S."/>
            <person name="Gorbushina A."/>
            <person name="Walker B."/>
            <person name="Young S.K."/>
            <person name="Zeng Q."/>
            <person name="Gargeya S."/>
            <person name="Fitzgerald M."/>
            <person name="Haas B."/>
            <person name="Abouelleil A."/>
            <person name="Allen A.W."/>
            <person name="Alvarado L."/>
            <person name="Arachchi H.M."/>
            <person name="Berlin A.M."/>
            <person name="Chapman S.B."/>
            <person name="Gainer-Dewar J."/>
            <person name="Goldberg J."/>
            <person name="Griggs A."/>
            <person name="Gujja S."/>
            <person name="Hansen M."/>
            <person name="Howarth C."/>
            <person name="Imamovic A."/>
            <person name="Ireland A."/>
            <person name="Larimer J."/>
            <person name="McCowan C."/>
            <person name="Murphy C."/>
            <person name="Pearson M."/>
            <person name="Poon T.W."/>
            <person name="Priest M."/>
            <person name="Roberts A."/>
            <person name="Saif S."/>
            <person name="Shea T."/>
            <person name="Sisk P."/>
            <person name="Sykes S."/>
            <person name="Wortman J."/>
            <person name="Nusbaum C."/>
            <person name="Birren B."/>
        </authorList>
    </citation>
    <scope>NUCLEOTIDE SEQUENCE [LARGE SCALE GENOMIC DNA]</scope>
    <source>
        <strain evidence="16 17">CBS 119918</strain>
    </source>
</reference>
<comment type="similarity">
    <text evidence="2 13">Belongs to the MICOS complex subunit Mic60 family.</text>
</comment>
<keyword evidence="10 13" id="KW-0496">Mitochondrion</keyword>
<feature type="compositionally biased region" description="Pro residues" evidence="15">
    <location>
        <begin position="80"/>
        <end position="89"/>
    </location>
</feature>
<feature type="transmembrane region" description="Helical" evidence="13">
    <location>
        <begin position="127"/>
        <end position="147"/>
    </location>
</feature>
<gene>
    <name evidence="16" type="ORF">A1O9_01155</name>
</gene>
<evidence type="ECO:0000256" key="2">
    <source>
        <dbReference type="ARBA" id="ARBA00010877"/>
    </source>
</evidence>
<feature type="region of interest" description="Disordered" evidence="15">
    <location>
        <begin position="190"/>
        <end position="305"/>
    </location>
</feature>
<keyword evidence="17" id="KW-1185">Reference proteome</keyword>
<protein>
    <recommendedName>
        <fullName evidence="4 13">MICOS complex subunit MIC60</fullName>
    </recommendedName>
    <alternativeName>
        <fullName evidence="13">Mitofilin</fullName>
    </alternativeName>
</protein>
<dbReference type="RefSeq" id="XP_013265768.1">
    <property type="nucleotide sequence ID" value="XM_013410314.1"/>
</dbReference>
<name>A0A072PV03_9EURO</name>
<dbReference type="GeneID" id="25276102"/>
<organism evidence="16 17">
    <name type="scientific">Exophiala aquamarina CBS 119918</name>
    <dbReference type="NCBI Taxonomy" id="1182545"/>
    <lineage>
        <taxon>Eukaryota</taxon>
        <taxon>Fungi</taxon>
        <taxon>Dikarya</taxon>
        <taxon>Ascomycota</taxon>
        <taxon>Pezizomycotina</taxon>
        <taxon>Eurotiomycetes</taxon>
        <taxon>Chaetothyriomycetidae</taxon>
        <taxon>Chaetothyriales</taxon>
        <taxon>Herpotrichiellaceae</taxon>
        <taxon>Exophiala</taxon>
    </lineage>
</organism>
<dbReference type="VEuPathDB" id="FungiDB:A1O9_01155"/>
<feature type="compositionally biased region" description="Polar residues" evidence="15">
    <location>
        <begin position="248"/>
        <end position="258"/>
    </location>
</feature>
<feature type="compositionally biased region" description="Low complexity" evidence="15">
    <location>
        <begin position="70"/>
        <end position="79"/>
    </location>
</feature>
<evidence type="ECO:0000256" key="6">
    <source>
        <dbReference type="ARBA" id="ARBA00022792"/>
    </source>
</evidence>
<evidence type="ECO:0000256" key="3">
    <source>
        <dbReference type="ARBA" id="ARBA00011875"/>
    </source>
</evidence>
<keyword evidence="6 13" id="KW-0999">Mitochondrion inner membrane</keyword>
<evidence type="ECO:0000313" key="16">
    <source>
        <dbReference type="EMBL" id="KEF63178.1"/>
    </source>
</evidence>
<keyword evidence="11 13" id="KW-0472">Membrane</keyword>
<dbReference type="OrthoDB" id="10261039at2759"/>
<dbReference type="Proteomes" id="UP000027920">
    <property type="component" value="Unassembled WGS sequence"/>
</dbReference>